<keyword evidence="4" id="KW-1185">Reference proteome</keyword>
<dbReference type="OrthoDB" id="5429716at2759"/>
<feature type="compositionally biased region" description="Low complexity" evidence="1">
    <location>
        <begin position="182"/>
        <end position="198"/>
    </location>
</feature>
<dbReference type="AlphaFoldDB" id="A0A8H7EGY2"/>
<reference evidence="3" key="1">
    <citation type="submission" date="2020-01" db="EMBL/GenBank/DDBJ databases">
        <authorList>
            <person name="Feng Z.H.Z."/>
        </authorList>
    </citation>
    <scope>NUCLEOTIDE SEQUENCE</scope>
    <source>
        <strain evidence="3">CBS107.38</strain>
    </source>
</reference>
<dbReference type="Proteomes" id="UP000596902">
    <property type="component" value="Unassembled WGS sequence"/>
</dbReference>
<name>A0A8H7EGY2_9PLEO</name>
<feature type="compositionally biased region" description="Gly residues" evidence="1">
    <location>
        <begin position="199"/>
        <end position="211"/>
    </location>
</feature>
<evidence type="ECO:0000313" key="3">
    <source>
        <dbReference type="EMBL" id="KAF7678263.1"/>
    </source>
</evidence>
<proteinExistence type="predicted"/>
<feature type="compositionally biased region" description="Polar residues" evidence="1">
    <location>
        <begin position="172"/>
        <end position="181"/>
    </location>
</feature>
<comment type="caution">
    <text evidence="3">The sequence shown here is derived from an EMBL/GenBank/DDBJ whole genome shotgun (WGS) entry which is preliminary data.</text>
</comment>
<evidence type="ECO:0000313" key="4">
    <source>
        <dbReference type="Proteomes" id="UP000596902"/>
    </source>
</evidence>
<dbReference type="GeneID" id="62201869"/>
<dbReference type="EMBL" id="JAAABM010000004">
    <property type="protein sequence ID" value="KAF7678263.1"/>
    <property type="molecule type" value="Genomic_DNA"/>
</dbReference>
<feature type="region of interest" description="Disordered" evidence="1">
    <location>
        <begin position="170"/>
        <end position="211"/>
    </location>
</feature>
<gene>
    <name evidence="3" type="ORF">GT037_003644</name>
</gene>
<keyword evidence="2" id="KW-0472">Membrane</keyword>
<accession>A0A8H7EGY2</accession>
<evidence type="ECO:0000256" key="2">
    <source>
        <dbReference type="SAM" id="Phobius"/>
    </source>
</evidence>
<reference evidence="3" key="2">
    <citation type="submission" date="2020-08" db="EMBL/GenBank/DDBJ databases">
        <title>Draft Genome Sequence of Cumin Blight Pathogen Alternaria burnsii.</title>
        <authorList>
            <person name="Feng Z."/>
        </authorList>
    </citation>
    <scope>NUCLEOTIDE SEQUENCE</scope>
    <source>
        <strain evidence="3">CBS107.38</strain>
    </source>
</reference>
<dbReference type="RefSeq" id="XP_038788398.1">
    <property type="nucleotide sequence ID" value="XM_038928691.1"/>
</dbReference>
<evidence type="ECO:0000256" key="1">
    <source>
        <dbReference type="SAM" id="MobiDB-lite"/>
    </source>
</evidence>
<keyword evidence="2" id="KW-1133">Transmembrane helix</keyword>
<feature type="transmembrane region" description="Helical" evidence="2">
    <location>
        <begin position="220"/>
        <end position="243"/>
    </location>
</feature>
<organism evidence="3 4">
    <name type="scientific">Alternaria burnsii</name>
    <dbReference type="NCBI Taxonomy" id="1187904"/>
    <lineage>
        <taxon>Eukaryota</taxon>
        <taxon>Fungi</taxon>
        <taxon>Dikarya</taxon>
        <taxon>Ascomycota</taxon>
        <taxon>Pezizomycotina</taxon>
        <taxon>Dothideomycetes</taxon>
        <taxon>Pleosporomycetidae</taxon>
        <taxon>Pleosporales</taxon>
        <taxon>Pleosporineae</taxon>
        <taxon>Pleosporaceae</taxon>
        <taxon>Alternaria</taxon>
        <taxon>Alternaria sect. Alternaria</taxon>
    </lineage>
</organism>
<protein>
    <submittedName>
        <fullName evidence="3">Uncharacterized protein</fullName>
    </submittedName>
</protein>
<sequence length="382" mass="39888">MTSTSRSLQHAWDTAWTTAPPQACETLRNLNGAVAWGQTCVFTEEDNDPIPFSINTACMPWVTSNVYPSPSAFYSPATACPAKWTAVATQTAANGEGSDNRWIDGEIGLQCCPDGFQADGRDGCRPEGSGRFPVVECGEADAEENELRTYDGGAWPATATPSITALHLRYQPSDTGGTNIPTASSTDATSTGATSSQSPGGGGGGGSSGGDSGNGISTGAIAAIATIIPLVIIIGALATFLLWRRKKKNGKAAIALKNLGDEKDDYPLRSVDDTANQAASTRHDIPKDTATAVYYTGSSQHPHETPEWNVEMDAVEAERLKVTGTSAQQSSSPVGPESGVEAAELAGLARVPRKPIAPIELDSTPVISEVGDAYIPYRPGRE</sequence>
<keyword evidence="2" id="KW-0812">Transmembrane</keyword>